<accession>A0A6L4WZS7</accession>
<dbReference type="AlphaFoldDB" id="A0A6L4WZS7"/>
<organism evidence="1 2">
    <name type="scientific">Bifidobacterium ramosum</name>
    <dbReference type="NCBI Taxonomy" id="1798158"/>
    <lineage>
        <taxon>Bacteria</taxon>
        <taxon>Bacillati</taxon>
        <taxon>Actinomycetota</taxon>
        <taxon>Actinomycetes</taxon>
        <taxon>Bifidobacteriales</taxon>
        <taxon>Bifidobacteriaceae</taxon>
        <taxon>Bifidobacterium</taxon>
    </lineage>
</organism>
<comment type="caution">
    <text evidence="1">The sequence shown here is derived from an EMBL/GenBank/DDBJ whole genome shotgun (WGS) entry which is preliminary data.</text>
</comment>
<name>A0A6L4WZS7_9BIFI</name>
<keyword evidence="2" id="KW-1185">Reference proteome</keyword>
<dbReference type="EMBL" id="WBSM01000007">
    <property type="protein sequence ID" value="KAB8287652.1"/>
    <property type="molecule type" value="Genomic_DNA"/>
</dbReference>
<gene>
    <name evidence="1" type="ORF">DSM100688_1440</name>
</gene>
<sequence length="138" mass="15645">MGRPSSWLDPATGELKRSRVAVIYNYVARCCKNDHGRYERLAEPRTIPLGSIAHHVGLPWAFAGGNIAASNRPIIKHIAHALLRLQRIGLIEVYPCDGLSVCVRLRVTPETLRNRYGERALVRALEVYERNRQHVQAR</sequence>
<dbReference type="Proteomes" id="UP000482084">
    <property type="component" value="Unassembled WGS sequence"/>
</dbReference>
<evidence type="ECO:0000313" key="1">
    <source>
        <dbReference type="EMBL" id="KAB8287652.1"/>
    </source>
</evidence>
<evidence type="ECO:0000313" key="2">
    <source>
        <dbReference type="Proteomes" id="UP000482084"/>
    </source>
</evidence>
<reference evidence="1 2" key="1">
    <citation type="submission" date="2019-10" db="EMBL/GenBank/DDBJ databases">
        <title>Characterization of the phylogenetic diversity of two novel species belonging to the genus Bifidobacterium: Bifidobacterium cebidarum sp. nov. and Bifidobacterium leontopitheci sp. nov.</title>
        <authorList>
            <person name="Lugli G.A."/>
            <person name="Duranti S."/>
            <person name="Milani C."/>
            <person name="Turroni F."/>
            <person name="Ventura M."/>
        </authorList>
    </citation>
    <scope>NUCLEOTIDE SEQUENCE [LARGE SCALE GENOMIC DNA]</scope>
    <source>
        <strain evidence="1 2">DSM 100688</strain>
    </source>
</reference>
<protein>
    <submittedName>
        <fullName evidence="1">Uncharacterized protein</fullName>
    </submittedName>
</protein>
<proteinExistence type="predicted"/>